<keyword evidence="5" id="KW-0998">Cell outer membrane</keyword>
<dbReference type="PROSITE" id="PS51257">
    <property type="entry name" value="PROKAR_LIPOPROTEIN"/>
    <property type="match status" value="1"/>
</dbReference>
<dbReference type="EMBL" id="ADLF01000010">
    <property type="protein sequence ID" value="EKU90092.1"/>
    <property type="molecule type" value="Genomic_DNA"/>
</dbReference>
<feature type="domain" description="SusD-like N-terminal" evidence="8">
    <location>
        <begin position="112"/>
        <end position="212"/>
    </location>
</feature>
<dbReference type="PATRIC" id="fig|742727.4.peg.2660"/>
<evidence type="ECO:0000259" key="7">
    <source>
        <dbReference type="Pfam" id="PF07980"/>
    </source>
</evidence>
<comment type="similarity">
    <text evidence="2">Belongs to the SusD family.</text>
</comment>
<keyword evidence="4" id="KW-0472">Membrane</keyword>
<evidence type="ECO:0008006" key="11">
    <source>
        <dbReference type="Google" id="ProtNLM"/>
    </source>
</evidence>
<feature type="chain" id="PRO_5003926918" description="RagB/SusD domain-containing protein" evidence="6">
    <location>
        <begin position="25"/>
        <end position="650"/>
    </location>
</feature>
<sequence length="650" mass="75562">MNIMKTNFVKAIYLTLGLSSLTLAGCSDDWLKPEPLSFYEPSITLSTKEGLESALTTCHRQMRYYFMHDNGPALATDLMFSDVAVSAISNLSGCQNILFNVTPTSYNNWFGSNMIDWFWEIGTQGVSFANVVITRIPELDLDQSTKEQMLSSAYFQRAWRYYHLIFQFGDIPFLSKEVSTPKLDFRSTKMEVIIEQMIKDLEFAVAHIAEHADYGKENRGACRMLLIKFYIAAGRFDEAIEQANALINTSGYQLMENTFGKWENPHPEDHPITRNVVWDLHRPVNKADVANKETIMLMVNRYDNSESRLYTNFLYNMTPFWSQTDKNWGIITPSKANSGLTRQSATSSMLNQYPDFMDLRAIYGRGEAFSRPTYFAEKGMWNDKSDLRHSRESGNWFVMEDLRYNDPKLLETEDAEYYLQPIRKYADDGTLLCKDTIRCWFDFPYYKLWVEDIEKEVANGYIGTDYVGGPGDWYVYRLAEAYLLRAEAYYWKKEYAKAAEDVNKIRKRANCSKMFTATDLMNIEGLDVIMDERARELMFEELRHVELVRVSYTKANQEGGYNSPKDIADENSNSYWWHRVTNYNNYYNKGVKTLNGDEYKIGKYNIFWPIPQTAIDANLYGRVNQNYGYNGYEMNVEPISSLEEQEQANQ</sequence>
<dbReference type="eggNOG" id="COG1395">
    <property type="taxonomic scope" value="Bacteria"/>
</dbReference>
<evidence type="ECO:0000256" key="2">
    <source>
        <dbReference type="ARBA" id="ARBA00006275"/>
    </source>
</evidence>
<dbReference type="GO" id="GO:0009279">
    <property type="term" value="C:cell outer membrane"/>
    <property type="evidence" value="ECO:0007669"/>
    <property type="project" value="UniProtKB-SubCell"/>
</dbReference>
<comment type="caution">
    <text evidence="9">The sequence shown here is derived from an EMBL/GenBank/DDBJ whole genome shotgun (WGS) entry which is preliminary data.</text>
</comment>
<evidence type="ECO:0000313" key="9">
    <source>
        <dbReference type="EMBL" id="EKU90092.1"/>
    </source>
</evidence>
<dbReference type="InterPro" id="IPR011990">
    <property type="entry name" value="TPR-like_helical_dom_sf"/>
</dbReference>
<evidence type="ECO:0000259" key="8">
    <source>
        <dbReference type="Pfam" id="PF14322"/>
    </source>
</evidence>
<name>K9EGL3_9BACE</name>
<evidence type="ECO:0000256" key="3">
    <source>
        <dbReference type="ARBA" id="ARBA00022729"/>
    </source>
</evidence>
<dbReference type="InterPro" id="IPR033985">
    <property type="entry name" value="SusD-like_N"/>
</dbReference>
<dbReference type="STRING" id="742727.HMPREF9447_02602"/>
<dbReference type="AlphaFoldDB" id="K9EGL3"/>
<evidence type="ECO:0000256" key="4">
    <source>
        <dbReference type="ARBA" id="ARBA00023136"/>
    </source>
</evidence>
<dbReference type="SUPFAM" id="SSF48452">
    <property type="entry name" value="TPR-like"/>
    <property type="match status" value="1"/>
</dbReference>
<evidence type="ECO:0000256" key="5">
    <source>
        <dbReference type="ARBA" id="ARBA00023237"/>
    </source>
</evidence>
<accession>K9EGL3</accession>
<reference evidence="9 10" key="1">
    <citation type="submission" date="2012-09" db="EMBL/GenBank/DDBJ databases">
        <title>The Genome Sequence of Bacteroides oleiciplenus YIT 12058.</title>
        <authorList>
            <consortium name="The Broad Institute Genome Sequencing Platform"/>
            <person name="Earl A."/>
            <person name="Ward D."/>
            <person name="Feldgarden M."/>
            <person name="Gevers D."/>
            <person name="Morotomi M."/>
            <person name="Walker B."/>
            <person name="Young S.K."/>
            <person name="Zeng Q."/>
            <person name="Gargeya S."/>
            <person name="Fitzgerald M."/>
            <person name="Haas B."/>
            <person name="Abouelleil A."/>
            <person name="Alvarado L."/>
            <person name="Arachchi H.M."/>
            <person name="Berlin A.M."/>
            <person name="Chapman S.B."/>
            <person name="Goldberg J."/>
            <person name="Griggs A."/>
            <person name="Gujja S."/>
            <person name="Hansen M."/>
            <person name="Howarth C."/>
            <person name="Imamovic A."/>
            <person name="Larimer J."/>
            <person name="McCowen C."/>
            <person name="Montmayeur A."/>
            <person name="Murphy C."/>
            <person name="Neiman D."/>
            <person name="Pearson M."/>
            <person name="Priest M."/>
            <person name="Roberts A."/>
            <person name="Saif S."/>
            <person name="Shea T."/>
            <person name="Sisk P."/>
            <person name="Sykes S."/>
            <person name="Wortman J."/>
            <person name="Nusbaum C."/>
            <person name="Birren B."/>
        </authorList>
    </citation>
    <scope>NUCLEOTIDE SEQUENCE [LARGE SCALE GENOMIC DNA]</scope>
    <source>
        <strain evidence="9 10">YIT 12058</strain>
    </source>
</reference>
<protein>
    <recommendedName>
        <fullName evidence="11">RagB/SusD domain-containing protein</fullName>
    </recommendedName>
</protein>
<dbReference type="InterPro" id="IPR012944">
    <property type="entry name" value="SusD_RagB_dom"/>
</dbReference>
<keyword evidence="3 6" id="KW-0732">Signal</keyword>
<keyword evidence="10" id="KW-1185">Reference proteome</keyword>
<comment type="subcellular location">
    <subcellularLocation>
        <location evidence="1">Cell outer membrane</location>
    </subcellularLocation>
</comment>
<gene>
    <name evidence="9" type="ORF">HMPREF9447_02602</name>
</gene>
<proteinExistence type="inferred from homology"/>
<dbReference type="Gene3D" id="1.25.40.390">
    <property type="match status" value="1"/>
</dbReference>
<dbReference type="Pfam" id="PF14322">
    <property type="entry name" value="SusD-like_3"/>
    <property type="match status" value="1"/>
</dbReference>
<organism evidence="9 10">
    <name type="scientific">Bacteroides oleiciplenus YIT 12058</name>
    <dbReference type="NCBI Taxonomy" id="742727"/>
    <lineage>
        <taxon>Bacteria</taxon>
        <taxon>Pseudomonadati</taxon>
        <taxon>Bacteroidota</taxon>
        <taxon>Bacteroidia</taxon>
        <taxon>Bacteroidales</taxon>
        <taxon>Bacteroidaceae</taxon>
        <taxon>Bacteroides</taxon>
    </lineage>
</organism>
<feature type="domain" description="RagB/SusD" evidence="7">
    <location>
        <begin position="297"/>
        <end position="629"/>
    </location>
</feature>
<feature type="signal peptide" evidence="6">
    <location>
        <begin position="1"/>
        <end position="24"/>
    </location>
</feature>
<dbReference type="Proteomes" id="UP000009872">
    <property type="component" value="Unassembled WGS sequence"/>
</dbReference>
<dbReference type="Pfam" id="PF07980">
    <property type="entry name" value="SusD_RagB"/>
    <property type="match status" value="1"/>
</dbReference>
<evidence type="ECO:0000256" key="1">
    <source>
        <dbReference type="ARBA" id="ARBA00004442"/>
    </source>
</evidence>
<evidence type="ECO:0000256" key="6">
    <source>
        <dbReference type="SAM" id="SignalP"/>
    </source>
</evidence>
<evidence type="ECO:0000313" key="10">
    <source>
        <dbReference type="Proteomes" id="UP000009872"/>
    </source>
</evidence>
<dbReference type="HOGENOM" id="CLU_015553_1_4_10"/>